<keyword evidence="5" id="KW-1185">Reference proteome</keyword>
<name>A0A1M6XY00_PSETH</name>
<dbReference type="InterPro" id="IPR036396">
    <property type="entry name" value="Cyt_P450_sf"/>
</dbReference>
<gene>
    <name evidence="4" type="ORF">SAMN05443637_11872</name>
</gene>
<sequence length="450" mass="48670">MAPSIPQSAPPSTPPSTPRSAPQRTHRLVTASPADTVRVLALAVAPIVAQGVIARRRRVVGLAGKLDTDGRGVRELQRLRARYGTGPIRLRVPLRPVALVLDPGDVRTVLTGTPGPYTPRNREKRGALGRFQPHGVLVSRDEQRPARRRAVEELLDGGHPVHRFGDAFTRVAREETTALLAAARGTGEFGWDEFVPAWWRIVRRIVLGDAARDDHTLTDDLTVLRHAANWSGLGRRHRRRSARLRAGLEHYAAAAEPGSLAALVAAYPDEAADPVGQIPHWLFAFDAGAAVTLRALALLVAHPGDTDLRAAALTAAVLESARLWPTTPLVLRDTTRRTTLGGGELRAHTAMLIPAWFHHRDDEVRADADRFDPQQWLDGTARADWTLMPFSAGPAACPGRELVLLVARTVLETLLTGADVSAGAGVPDSGAPLPRGLDPFALTFRVRPPE</sequence>
<protein>
    <submittedName>
        <fullName evidence="4">Cytochrome P450</fullName>
    </submittedName>
</protein>
<dbReference type="PRINTS" id="PR00463">
    <property type="entry name" value="EP450I"/>
</dbReference>
<evidence type="ECO:0000256" key="3">
    <source>
        <dbReference type="SAM" id="MobiDB-lite"/>
    </source>
</evidence>
<dbReference type="GO" id="GO:0016705">
    <property type="term" value="F:oxidoreductase activity, acting on paired donors, with incorporation or reduction of molecular oxygen"/>
    <property type="evidence" value="ECO:0007669"/>
    <property type="project" value="InterPro"/>
</dbReference>
<dbReference type="SUPFAM" id="SSF48264">
    <property type="entry name" value="Cytochrome P450"/>
    <property type="match status" value="1"/>
</dbReference>
<proteinExistence type="inferred from homology"/>
<evidence type="ECO:0000313" key="4">
    <source>
        <dbReference type="EMBL" id="SHL10850.1"/>
    </source>
</evidence>
<feature type="region of interest" description="Disordered" evidence="3">
    <location>
        <begin position="1"/>
        <end position="25"/>
    </location>
</feature>
<dbReference type="EMBL" id="FRAP01000018">
    <property type="protein sequence ID" value="SHL10850.1"/>
    <property type="molecule type" value="Genomic_DNA"/>
</dbReference>
<dbReference type="InterPro" id="IPR002401">
    <property type="entry name" value="Cyt_P450_E_grp-I"/>
</dbReference>
<dbReference type="Gene3D" id="1.10.630.10">
    <property type="entry name" value="Cytochrome P450"/>
    <property type="match status" value="1"/>
</dbReference>
<dbReference type="GO" id="GO:0020037">
    <property type="term" value="F:heme binding"/>
    <property type="evidence" value="ECO:0007669"/>
    <property type="project" value="InterPro"/>
</dbReference>
<dbReference type="GO" id="GO:0005506">
    <property type="term" value="F:iron ion binding"/>
    <property type="evidence" value="ECO:0007669"/>
    <property type="project" value="InterPro"/>
</dbReference>
<dbReference type="GO" id="GO:0004497">
    <property type="term" value="F:monooxygenase activity"/>
    <property type="evidence" value="ECO:0007669"/>
    <property type="project" value="InterPro"/>
</dbReference>
<dbReference type="Proteomes" id="UP000184363">
    <property type="component" value="Unassembled WGS sequence"/>
</dbReference>
<organism evidence="4 5">
    <name type="scientific">Pseudonocardia thermophila</name>
    <dbReference type="NCBI Taxonomy" id="1848"/>
    <lineage>
        <taxon>Bacteria</taxon>
        <taxon>Bacillati</taxon>
        <taxon>Actinomycetota</taxon>
        <taxon>Actinomycetes</taxon>
        <taxon>Pseudonocardiales</taxon>
        <taxon>Pseudonocardiaceae</taxon>
        <taxon>Pseudonocardia</taxon>
    </lineage>
</organism>
<evidence type="ECO:0000256" key="2">
    <source>
        <dbReference type="PIRSR" id="PIRSR602401-1"/>
    </source>
</evidence>
<feature type="compositionally biased region" description="Pro residues" evidence="3">
    <location>
        <begin position="8"/>
        <end position="17"/>
    </location>
</feature>
<evidence type="ECO:0000256" key="1">
    <source>
        <dbReference type="ARBA" id="ARBA00010617"/>
    </source>
</evidence>
<keyword evidence="2" id="KW-0349">Heme</keyword>
<reference evidence="4 5" key="1">
    <citation type="submission" date="2016-11" db="EMBL/GenBank/DDBJ databases">
        <authorList>
            <person name="Jaros S."/>
            <person name="Januszkiewicz K."/>
            <person name="Wedrychowicz H."/>
        </authorList>
    </citation>
    <scope>NUCLEOTIDE SEQUENCE [LARGE SCALE GENOMIC DNA]</scope>
    <source>
        <strain evidence="4 5">DSM 43832</strain>
    </source>
</reference>
<feature type="binding site" description="axial binding residue" evidence="2">
    <location>
        <position position="397"/>
    </location>
    <ligand>
        <name>heme</name>
        <dbReference type="ChEBI" id="CHEBI:30413"/>
    </ligand>
    <ligandPart>
        <name>Fe</name>
        <dbReference type="ChEBI" id="CHEBI:18248"/>
    </ligandPart>
</feature>
<keyword evidence="2" id="KW-0408">Iron</keyword>
<dbReference type="PANTHER" id="PTHR24305">
    <property type="entry name" value="CYTOCHROME P450"/>
    <property type="match status" value="1"/>
</dbReference>
<comment type="cofactor">
    <cofactor evidence="2">
        <name>heme</name>
        <dbReference type="ChEBI" id="CHEBI:30413"/>
    </cofactor>
</comment>
<dbReference type="Pfam" id="PF00067">
    <property type="entry name" value="p450"/>
    <property type="match status" value="1"/>
</dbReference>
<evidence type="ECO:0000313" key="5">
    <source>
        <dbReference type="Proteomes" id="UP000184363"/>
    </source>
</evidence>
<dbReference type="InterPro" id="IPR050121">
    <property type="entry name" value="Cytochrome_P450_monoxygenase"/>
</dbReference>
<dbReference type="AlphaFoldDB" id="A0A1M6XY00"/>
<dbReference type="InterPro" id="IPR001128">
    <property type="entry name" value="Cyt_P450"/>
</dbReference>
<dbReference type="OrthoDB" id="7376058at2"/>
<dbReference type="STRING" id="1848.SAMN05443637_11872"/>
<keyword evidence="2" id="KW-0479">Metal-binding</keyword>
<accession>A0A1M6XY00</accession>
<dbReference type="RefSeq" id="WP_073459035.1">
    <property type="nucleotide sequence ID" value="NZ_CALGVN010000037.1"/>
</dbReference>
<comment type="similarity">
    <text evidence="1">Belongs to the cytochrome P450 family.</text>
</comment>
<dbReference type="PANTHER" id="PTHR24305:SF166">
    <property type="entry name" value="CYTOCHROME P450 12A4, MITOCHONDRIAL-RELATED"/>
    <property type="match status" value="1"/>
</dbReference>